<sequence>MNDCLKNQTLLSFDKNKELEITPAFEKEGPVASTSYKLAPESPDISPKNLRRSIEVPITIKVGEKARPIGTDLTHKGTGFPNWNFQPWKVGSIWLNPYGVHIQGSGKDEHNLST</sequence>
<accession>A0A9Q3CGI1</accession>
<keyword evidence="2" id="KW-1185">Reference proteome</keyword>
<dbReference type="EMBL" id="AVOT02007751">
    <property type="protein sequence ID" value="MBW0484591.1"/>
    <property type="molecule type" value="Genomic_DNA"/>
</dbReference>
<name>A0A9Q3CGI1_9BASI</name>
<proteinExistence type="predicted"/>
<dbReference type="Proteomes" id="UP000765509">
    <property type="component" value="Unassembled WGS sequence"/>
</dbReference>
<dbReference type="AlphaFoldDB" id="A0A9Q3CGI1"/>
<gene>
    <name evidence="1" type="ORF">O181_024306</name>
</gene>
<evidence type="ECO:0000313" key="1">
    <source>
        <dbReference type="EMBL" id="MBW0484591.1"/>
    </source>
</evidence>
<comment type="caution">
    <text evidence="1">The sequence shown here is derived from an EMBL/GenBank/DDBJ whole genome shotgun (WGS) entry which is preliminary data.</text>
</comment>
<reference evidence="1" key="1">
    <citation type="submission" date="2021-03" db="EMBL/GenBank/DDBJ databases">
        <title>Draft genome sequence of rust myrtle Austropuccinia psidii MF-1, a brazilian biotype.</title>
        <authorList>
            <person name="Quecine M.C."/>
            <person name="Pachon D.M.R."/>
            <person name="Bonatelli M.L."/>
            <person name="Correr F.H."/>
            <person name="Franceschini L.M."/>
            <person name="Leite T.F."/>
            <person name="Margarido G.R.A."/>
            <person name="Almeida C.A."/>
            <person name="Ferrarezi J.A."/>
            <person name="Labate C.A."/>
        </authorList>
    </citation>
    <scope>NUCLEOTIDE SEQUENCE</scope>
    <source>
        <strain evidence="1">MF-1</strain>
    </source>
</reference>
<organism evidence="1 2">
    <name type="scientific">Austropuccinia psidii MF-1</name>
    <dbReference type="NCBI Taxonomy" id="1389203"/>
    <lineage>
        <taxon>Eukaryota</taxon>
        <taxon>Fungi</taxon>
        <taxon>Dikarya</taxon>
        <taxon>Basidiomycota</taxon>
        <taxon>Pucciniomycotina</taxon>
        <taxon>Pucciniomycetes</taxon>
        <taxon>Pucciniales</taxon>
        <taxon>Sphaerophragmiaceae</taxon>
        <taxon>Austropuccinia</taxon>
    </lineage>
</organism>
<evidence type="ECO:0000313" key="2">
    <source>
        <dbReference type="Proteomes" id="UP000765509"/>
    </source>
</evidence>
<protein>
    <submittedName>
        <fullName evidence="1">Uncharacterized protein</fullName>
    </submittedName>
</protein>